<feature type="non-terminal residue" evidence="1">
    <location>
        <position position="1"/>
    </location>
</feature>
<proteinExistence type="predicted"/>
<dbReference type="AlphaFoldDB" id="A0A382QQ13"/>
<name>A0A382QQ13_9ZZZZ</name>
<evidence type="ECO:0000313" key="1">
    <source>
        <dbReference type="EMBL" id="SVC87609.1"/>
    </source>
</evidence>
<reference evidence="1" key="1">
    <citation type="submission" date="2018-05" db="EMBL/GenBank/DDBJ databases">
        <authorList>
            <person name="Lanie J.A."/>
            <person name="Ng W.-L."/>
            <person name="Kazmierczak K.M."/>
            <person name="Andrzejewski T.M."/>
            <person name="Davidsen T.M."/>
            <person name="Wayne K.J."/>
            <person name="Tettelin H."/>
            <person name="Glass J.I."/>
            <person name="Rusch D."/>
            <person name="Podicherti R."/>
            <person name="Tsui H.-C.T."/>
            <person name="Winkler M.E."/>
        </authorList>
    </citation>
    <scope>NUCLEOTIDE SEQUENCE</scope>
</reference>
<protein>
    <submittedName>
        <fullName evidence="1">Uncharacterized protein</fullName>
    </submittedName>
</protein>
<accession>A0A382QQ13</accession>
<sequence>VFGLDRRAVDVERRRGYLLLTVEDLEQRVALFVGGPLI</sequence>
<dbReference type="EMBL" id="UINC01116101">
    <property type="protein sequence ID" value="SVC87609.1"/>
    <property type="molecule type" value="Genomic_DNA"/>
</dbReference>
<organism evidence="1">
    <name type="scientific">marine metagenome</name>
    <dbReference type="NCBI Taxonomy" id="408172"/>
    <lineage>
        <taxon>unclassified sequences</taxon>
        <taxon>metagenomes</taxon>
        <taxon>ecological metagenomes</taxon>
    </lineage>
</organism>
<gene>
    <name evidence="1" type="ORF">METZ01_LOCUS340463</name>
</gene>